<organism evidence="2 3">
    <name type="scientific">Ascobolus immersus RN42</name>
    <dbReference type="NCBI Taxonomy" id="1160509"/>
    <lineage>
        <taxon>Eukaryota</taxon>
        <taxon>Fungi</taxon>
        <taxon>Dikarya</taxon>
        <taxon>Ascomycota</taxon>
        <taxon>Pezizomycotina</taxon>
        <taxon>Pezizomycetes</taxon>
        <taxon>Pezizales</taxon>
        <taxon>Ascobolaceae</taxon>
        <taxon>Ascobolus</taxon>
    </lineage>
</organism>
<dbReference type="Proteomes" id="UP000275078">
    <property type="component" value="Unassembled WGS sequence"/>
</dbReference>
<name>A0A3N4I8G8_ASCIM</name>
<dbReference type="AlphaFoldDB" id="A0A3N4I8G8"/>
<proteinExistence type="predicted"/>
<keyword evidence="3" id="KW-1185">Reference proteome</keyword>
<gene>
    <name evidence="2" type="ORF">BJ508DRAFT_377164</name>
</gene>
<evidence type="ECO:0000256" key="1">
    <source>
        <dbReference type="SAM" id="MobiDB-lite"/>
    </source>
</evidence>
<accession>A0A3N4I8G8</accession>
<evidence type="ECO:0000313" key="2">
    <source>
        <dbReference type="EMBL" id="RPA80481.1"/>
    </source>
</evidence>
<feature type="compositionally biased region" description="Polar residues" evidence="1">
    <location>
        <begin position="590"/>
        <end position="600"/>
    </location>
</feature>
<reference evidence="2 3" key="1">
    <citation type="journal article" date="2018" name="Nat. Ecol. Evol.">
        <title>Pezizomycetes genomes reveal the molecular basis of ectomycorrhizal truffle lifestyle.</title>
        <authorList>
            <person name="Murat C."/>
            <person name="Payen T."/>
            <person name="Noel B."/>
            <person name="Kuo A."/>
            <person name="Morin E."/>
            <person name="Chen J."/>
            <person name="Kohler A."/>
            <person name="Krizsan K."/>
            <person name="Balestrini R."/>
            <person name="Da Silva C."/>
            <person name="Montanini B."/>
            <person name="Hainaut M."/>
            <person name="Levati E."/>
            <person name="Barry K.W."/>
            <person name="Belfiori B."/>
            <person name="Cichocki N."/>
            <person name="Clum A."/>
            <person name="Dockter R.B."/>
            <person name="Fauchery L."/>
            <person name="Guy J."/>
            <person name="Iotti M."/>
            <person name="Le Tacon F."/>
            <person name="Lindquist E.A."/>
            <person name="Lipzen A."/>
            <person name="Malagnac F."/>
            <person name="Mello A."/>
            <person name="Molinier V."/>
            <person name="Miyauchi S."/>
            <person name="Poulain J."/>
            <person name="Riccioni C."/>
            <person name="Rubini A."/>
            <person name="Sitrit Y."/>
            <person name="Splivallo R."/>
            <person name="Traeger S."/>
            <person name="Wang M."/>
            <person name="Zifcakova L."/>
            <person name="Wipf D."/>
            <person name="Zambonelli A."/>
            <person name="Paolocci F."/>
            <person name="Nowrousian M."/>
            <person name="Ottonello S."/>
            <person name="Baldrian P."/>
            <person name="Spatafora J.W."/>
            <person name="Henrissat B."/>
            <person name="Nagy L.G."/>
            <person name="Aury J.M."/>
            <person name="Wincker P."/>
            <person name="Grigoriev I.V."/>
            <person name="Bonfante P."/>
            <person name="Martin F.M."/>
        </authorList>
    </citation>
    <scope>NUCLEOTIDE SEQUENCE [LARGE SCALE GENOMIC DNA]</scope>
    <source>
        <strain evidence="2 3">RN42</strain>
    </source>
</reference>
<dbReference type="EMBL" id="ML119688">
    <property type="protein sequence ID" value="RPA80481.1"/>
    <property type="molecule type" value="Genomic_DNA"/>
</dbReference>
<feature type="compositionally biased region" description="Basic residues" evidence="1">
    <location>
        <begin position="611"/>
        <end position="621"/>
    </location>
</feature>
<feature type="region of interest" description="Disordered" evidence="1">
    <location>
        <begin position="574"/>
        <end position="621"/>
    </location>
</feature>
<protein>
    <submittedName>
        <fullName evidence="2">Uncharacterized protein</fullName>
    </submittedName>
</protein>
<dbReference type="STRING" id="1160509.A0A3N4I8G8"/>
<evidence type="ECO:0000313" key="3">
    <source>
        <dbReference type="Proteomes" id="UP000275078"/>
    </source>
</evidence>
<sequence>MEGPGCKQSSMSTLFLCSTSRFVRFSLALLGLPLPADSSLSPPPTRVRGSLRQRTRASQMLNHPSPQKQLPPHSQLQPTTLTSPPLAVMCFEYGSTLSFAQDDINPNNFFGPYVRCAPPIEQAIIDGAYAKALQILRRINDDRAFATIVWVSLGISWKTCVYFGLPEPEEFEALGFDLKDFPLPVWVDYKNGWIRSKTGEVGNPGKVNSQWHTGTILSESKAEAKVYIQRGSIGLHNNMDEAGSMAGFVTNSATKKTYVLTAARILPDAKEGDIIDSPSTAECSTKLDALFRRFDKATPEEREYLLRGIYQSHIKELLSDYVIEDVESGGITMLGDAAGLGGPKRQILASGKPLGKVALWKLGEASTHLANHNEKLRQAGIKEVFLVPSDCSGFSRWNYALVDVLPDRYGGNILQERQGMPDKVRITKAKHLAPGTEYDVVSVLGPTNERLGFVSRYAMMSWDATANGARWDIGVVTSNANDGDEGAGVFDTNEDGNVGQIVGMVTGVDDRGMFCAVTGVEDILVDAETVLGGKLVWRVPGKVPEVEGGYCNSKSSTGCFLTSASSLNIANQGRPVVPPGPSVPEKAEVSASSSAPQNLITPRILISPHHDRSRPRKQVQF</sequence>